<protein>
    <submittedName>
        <fullName evidence="2">Uncharacterized protein</fullName>
    </submittedName>
</protein>
<gene>
    <name evidence="2" type="ORF">Tco_1067011</name>
</gene>
<evidence type="ECO:0000313" key="2">
    <source>
        <dbReference type="EMBL" id="GJT85294.1"/>
    </source>
</evidence>
<accession>A0ABQ5HCI3</accession>
<comment type="caution">
    <text evidence="2">The sequence shown here is derived from an EMBL/GenBank/DDBJ whole genome shotgun (WGS) entry which is preliminary data.</text>
</comment>
<proteinExistence type="predicted"/>
<reference evidence="2" key="1">
    <citation type="journal article" date="2022" name="Int. J. Mol. Sci.">
        <title>Draft Genome of Tanacetum Coccineum: Genomic Comparison of Closely Related Tanacetum-Family Plants.</title>
        <authorList>
            <person name="Yamashiro T."/>
            <person name="Shiraishi A."/>
            <person name="Nakayama K."/>
            <person name="Satake H."/>
        </authorList>
    </citation>
    <scope>NUCLEOTIDE SEQUENCE</scope>
</reference>
<dbReference type="EMBL" id="BQNB010019436">
    <property type="protein sequence ID" value="GJT85294.1"/>
    <property type="molecule type" value="Genomic_DNA"/>
</dbReference>
<sequence length="140" mass="14906">MRETCWAATTYHLDVRHSVVSLQSNPFTSDDLSETSSDSSSDDLSDSSYGHSSSDHPSPALPSGMRSSHQLCSSVPSIPHSSSDNKRGHIILLSASPSDQEEILSSDSYGGLEDCSVERSDSSVLERTSLRDALLSGGSD</sequence>
<feature type="region of interest" description="Disordered" evidence="1">
    <location>
        <begin position="25"/>
        <end position="124"/>
    </location>
</feature>
<dbReference type="Proteomes" id="UP001151760">
    <property type="component" value="Unassembled WGS sequence"/>
</dbReference>
<keyword evidence="3" id="KW-1185">Reference proteome</keyword>
<feature type="compositionally biased region" description="Low complexity" evidence="1">
    <location>
        <begin position="46"/>
        <end position="58"/>
    </location>
</feature>
<name>A0ABQ5HCI3_9ASTR</name>
<evidence type="ECO:0000256" key="1">
    <source>
        <dbReference type="SAM" id="MobiDB-lite"/>
    </source>
</evidence>
<organism evidence="2 3">
    <name type="scientific">Tanacetum coccineum</name>
    <dbReference type="NCBI Taxonomy" id="301880"/>
    <lineage>
        <taxon>Eukaryota</taxon>
        <taxon>Viridiplantae</taxon>
        <taxon>Streptophyta</taxon>
        <taxon>Embryophyta</taxon>
        <taxon>Tracheophyta</taxon>
        <taxon>Spermatophyta</taxon>
        <taxon>Magnoliopsida</taxon>
        <taxon>eudicotyledons</taxon>
        <taxon>Gunneridae</taxon>
        <taxon>Pentapetalae</taxon>
        <taxon>asterids</taxon>
        <taxon>campanulids</taxon>
        <taxon>Asterales</taxon>
        <taxon>Asteraceae</taxon>
        <taxon>Asteroideae</taxon>
        <taxon>Anthemideae</taxon>
        <taxon>Anthemidinae</taxon>
        <taxon>Tanacetum</taxon>
    </lineage>
</organism>
<reference evidence="2" key="2">
    <citation type="submission" date="2022-01" db="EMBL/GenBank/DDBJ databases">
        <authorList>
            <person name="Yamashiro T."/>
            <person name="Shiraishi A."/>
            <person name="Satake H."/>
            <person name="Nakayama K."/>
        </authorList>
    </citation>
    <scope>NUCLEOTIDE SEQUENCE</scope>
</reference>
<feature type="compositionally biased region" description="Low complexity" evidence="1">
    <location>
        <begin position="73"/>
        <end position="82"/>
    </location>
</feature>
<evidence type="ECO:0000313" key="3">
    <source>
        <dbReference type="Proteomes" id="UP001151760"/>
    </source>
</evidence>